<evidence type="ECO:0000313" key="7">
    <source>
        <dbReference type="Proteomes" id="UP000515811"/>
    </source>
</evidence>
<dbReference type="InterPro" id="IPR011234">
    <property type="entry name" value="Fumarylacetoacetase-like_C"/>
</dbReference>
<sequence>MKLVRYGARGAERAGVVDAQGRVRDLSMLLPDIGPAQLAPRTLAALSAIDVERLPVVDVVDAGESGVRLGCPVGGVGKIVCVGLNYRDHAEEAGMAVPKEPVLFMKAVTTLSGPQDAVQIPPGAQKVDWEVELGIVIGSRLKHVKKEDALRHVAGYVLANDVSERAYQIERGGQWDKGKSYDTFAPVGPWLVTADEVGDPHALALWLDVNGERMQDGNTRNFIFDVPSVLSYISDFMTLEAGDIVLTGTPAGVGLGRKPEPRFLKAGDEMRLGITGLGEQRLRCVQAG</sequence>
<dbReference type="SUPFAM" id="SSF56529">
    <property type="entry name" value="FAH"/>
    <property type="match status" value="1"/>
</dbReference>
<dbReference type="Gene3D" id="3.90.850.10">
    <property type="entry name" value="Fumarylacetoacetase-like, C-terminal domain"/>
    <property type="match status" value="1"/>
</dbReference>
<dbReference type="GO" id="GO:0016853">
    <property type="term" value="F:isomerase activity"/>
    <property type="evidence" value="ECO:0007669"/>
    <property type="project" value="UniProtKB-ARBA"/>
</dbReference>
<organism evidence="6 7">
    <name type="scientific">Diaphorobacter ruginosibacter</name>
    <dbReference type="NCBI Taxonomy" id="1715720"/>
    <lineage>
        <taxon>Bacteria</taxon>
        <taxon>Pseudomonadati</taxon>
        <taxon>Pseudomonadota</taxon>
        <taxon>Betaproteobacteria</taxon>
        <taxon>Burkholderiales</taxon>
        <taxon>Comamonadaceae</taxon>
        <taxon>Diaphorobacter</taxon>
    </lineage>
</organism>
<dbReference type="RefSeq" id="WP_187595629.1">
    <property type="nucleotide sequence ID" value="NZ_CP060714.1"/>
</dbReference>
<dbReference type="InterPro" id="IPR036663">
    <property type="entry name" value="Fumarylacetoacetase_C_sf"/>
</dbReference>
<evidence type="ECO:0000256" key="3">
    <source>
        <dbReference type="ARBA" id="ARBA00022723"/>
    </source>
</evidence>
<protein>
    <submittedName>
        <fullName evidence="6">Fumarylacetoacetate hydrolase family protein</fullName>
    </submittedName>
</protein>
<dbReference type="AlphaFoldDB" id="A0A7G9RID1"/>
<evidence type="ECO:0000256" key="2">
    <source>
        <dbReference type="ARBA" id="ARBA00010211"/>
    </source>
</evidence>
<name>A0A7G9RID1_9BURK</name>
<comment type="cofactor">
    <cofactor evidence="1">
        <name>Mg(2+)</name>
        <dbReference type="ChEBI" id="CHEBI:18420"/>
    </cofactor>
</comment>
<dbReference type="KEGG" id="drg:H9K76_11745"/>
<reference evidence="6 7" key="1">
    <citation type="submission" date="2020-08" db="EMBL/GenBank/DDBJ databases">
        <title>Genome sequence of Diaphorobacter ruginosibacter DSM 27467T.</title>
        <authorList>
            <person name="Hyun D.-W."/>
            <person name="Bae J.-W."/>
        </authorList>
    </citation>
    <scope>NUCLEOTIDE SEQUENCE [LARGE SCALE GENOMIC DNA]</scope>
    <source>
        <strain evidence="6 7">DSM 27467</strain>
    </source>
</reference>
<feature type="domain" description="Fumarylacetoacetase-like C-terminal" evidence="5">
    <location>
        <begin position="78"/>
        <end position="282"/>
    </location>
</feature>
<dbReference type="GO" id="GO:0046872">
    <property type="term" value="F:metal ion binding"/>
    <property type="evidence" value="ECO:0007669"/>
    <property type="project" value="UniProtKB-KW"/>
</dbReference>
<evidence type="ECO:0000256" key="4">
    <source>
        <dbReference type="ARBA" id="ARBA00022801"/>
    </source>
</evidence>
<dbReference type="FunFam" id="3.90.850.10:FF:000002">
    <property type="entry name" value="2-hydroxyhepta-2,4-diene-1,7-dioate isomerase"/>
    <property type="match status" value="1"/>
</dbReference>
<accession>A0A7G9RID1</accession>
<dbReference type="PANTHER" id="PTHR42796">
    <property type="entry name" value="FUMARYLACETOACETATE HYDROLASE DOMAIN-CONTAINING PROTEIN 2A-RELATED"/>
    <property type="match status" value="1"/>
</dbReference>
<keyword evidence="3" id="KW-0479">Metal-binding</keyword>
<evidence type="ECO:0000313" key="6">
    <source>
        <dbReference type="EMBL" id="QNN55356.1"/>
    </source>
</evidence>
<proteinExistence type="inferred from homology"/>
<evidence type="ECO:0000259" key="5">
    <source>
        <dbReference type="Pfam" id="PF01557"/>
    </source>
</evidence>
<dbReference type="PANTHER" id="PTHR42796:SF4">
    <property type="entry name" value="FUMARYLACETOACETATE HYDROLASE DOMAIN-CONTAINING PROTEIN 2A"/>
    <property type="match status" value="1"/>
</dbReference>
<evidence type="ECO:0000256" key="1">
    <source>
        <dbReference type="ARBA" id="ARBA00001946"/>
    </source>
</evidence>
<dbReference type="EMBL" id="CP060714">
    <property type="protein sequence ID" value="QNN55356.1"/>
    <property type="molecule type" value="Genomic_DNA"/>
</dbReference>
<gene>
    <name evidence="6" type="ORF">H9K76_11745</name>
</gene>
<keyword evidence="7" id="KW-1185">Reference proteome</keyword>
<comment type="similarity">
    <text evidence="2">Belongs to the FAH family.</text>
</comment>
<dbReference type="GO" id="GO:0016787">
    <property type="term" value="F:hydrolase activity"/>
    <property type="evidence" value="ECO:0007669"/>
    <property type="project" value="UniProtKB-KW"/>
</dbReference>
<dbReference type="GO" id="GO:0019752">
    <property type="term" value="P:carboxylic acid metabolic process"/>
    <property type="evidence" value="ECO:0007669"/>
    <property type="project" value="UniProtKB-ARBA"/>
</dbReference>
<keyword evidence="4 6" id="KW-0378">Hydrolase</keyword>
<dbReference type="Proteomes" id="UP000515811">
    <property type="component" value="Chromosome"/>
</dbReference>
<dbReference type="InterPro" id="IPR051121">
    <property type="entry name" value="FAH"/>
</dbReference>
<dbReference type="Pfam" id="PF01557">
    <property type="entry name" value="FAA_hydrolase"/>
    <property type="match status" value="1"/>
</dbReference>